<comment type="subcellular location">
    <subcellularLocation>
        <location evidence="1">Cell membrane</location>
        <topology evidence="1">Multi-pass membrane protein</topology>
    </subcellularLocation>
</comment>
<evidence type="ECO:0000256" key="2">
    <source>
        <dbReference type="ARBA" id="ARBA00022448"/>
    </source>
</evidence>
<dbReference type="Pfam" id="PF25539">
    <property type="entry name" value="Bestrophin_2"/>
    <property type="match status" value="1"/>
</dbReference>
<dbReference type="GeneID" id="17252477"/>
<keyword evidence="3" id="KW-1003">Cell membrane</keyword>
<keyword evidence="2" id="KW-0813">Transport</keyword>
<keyword evidence="10" id="KW-1185">Reference proteome</keyword>
<evidence type="ECO:0000256" key="1">
    <source>
        <dbReference type="ARBA" id="ARBA00004651"/>
    </source>
</evidence>
<dbReference type="PaxDb" id="2903-EOD06418"/>
<evidence type="ECO:0000256" key="8">
    <source>
        <dbReference type="SAM" id="Phobius"/>
    </source>
</evidence>
<dbReference type="AlphaFoldDB" id="A0A0D3I583"/>
<evidence type="ECO:0000256" key="3">
    <source>
        <dbReference type="ARBA" id="ARBA00022475"/>
    </source>
</evidence>
<feature type="transmembrane region" description="Helical" evidence="8">
    <location>
        <begin position="104"/>
        <end position="128"/>
    </location>
</feature>
<dbReference type="InterPro" id="IPR044669">
    <property type="entry name" value="YneE/VCCN1/2-like"/>
</dbReference>
<name>A0A0D3I583_EMIH1</name>
<reference evidence="9" key="2">
    <citation type="submission" date="2024-10" db="UniProtKB">
        <authorList>
            <consortium name="EnsemblProtists"/>
        </authorList>
    </citation>
    <scope>IDENTIFICATION</scope>
</reference>
<proteinExistence type="predicted"/>
<dbReference type="Proteomes" id="UP000013827">
    <property type="component" value="Unassembled WGS sequence"/>
</dbReference>
<evidence type="ECO:0000256" key="7">
    <source>
        <dbReference type="ARBA" id="ARBA00023136"/>
    </source>
</evidence>
<dbReference type="PANTHER" id="PTHR33281:SF19">
    <property type="entry name" value="VOLTAGE-DEPENDENT ANION CHANNEL-FORMING PROTEIN YNEE"/>
    <property type="match status" value="1"/>
</dbReference>
<dbReference type="RefSeq" id="XP_005758847.1">
    <property type="nucleotide sequence ID" value="XM_005758790.1"/>
</dbReference>
<dbReference type="GO" id="GO:0005254">
    <property type="term" value="F:chloride channel activity"/>
    <property type="evidence" value="ECO:0007669"/>
    <property type="project" value="InterPro"/>
</dbReference>
<evidence type="ECO:0000256" key="4">
    <source>
        <dbReference type="ARBA" id="ARBA00022692"/>
    </source>
</evidence>
<evidence type="ECO:0000256" key="6">
    <source>
        <dbReference type="ARBA" id="ARBA00023065"/>
    </source>
</evidence>
<dbReference type="GO" id="GO:0005886">
    <property type="term" value="C:plasma membrane"/>
    <property type="evidence" value="ECO:0007669"/>
    <property type="project" value="UniProtKB-SubCell"/>
</dbReference>
<evidence type="ECO:0000256" key="5">
    <source>
        <dbReference type="ARBA" id="ARBA00022989"/>
    </source>
</evidence>
<sequence>MCLFHGWLMTAYLRGEPGSAKQAALLRAIYSGDLTPSAALTSLSYGLMTRLPSLEDAPPLVLEVNERIALEAQLSVLTSDIASCEKLLRTPIPLGYTRYSVRFLWIWLTLLPFALTNTFVNFGVGTWWEVKALFAHPTGSGVRAPAQPPAGGGVAEGRVAGEGAEAVEGAARGSPSQSRQAN</sequence>
<dbReference type="KEGG" id="ehx:EMIHUDRAFT_219324"/>
<evidence type="ECO:0000313" key="10">
    <source>
        <dbReference type="Proteomes" id="UP000013827"/>
    </source>
</evidence>
<dbReference type="EnsemblProtists" id="EOD06418">
    <property type="protein sequence ID" value="EOD06418"/>
    <property type="gene ID" value="EMIHUDRAFT_219324"/>
</dbReference>
<keyword evidence="6" id="KW-0406">Ion transport</keyword>
<accession>A0A0D3I583</accession>
<organism evidence="9 10">
    <name type="scientific">Emiliania huxleyi (strain CCMP1516)</name>
    <dbReference type="NCBI Taxonomy" id="280463"/>
    <lineage>
        <taxon>Eukaryota</taxon>
        <taxon>Haptista</taxon>
        <taxon>Haptophyta</taxon>
        <taxon>Prymnesiophyceae</taxon>
        <taxon>Isochrysidales</taxon>
        <taxon>Noelaerhabdaceae</taxon>
        <taxon>Emiliania</taxon>
    </lineage>
</organism>
<protein>
    <submittedName>
        <fullName evidence="9">Uncharacterized protein</fullName>
    </submittedName>
</protein>
<keyword evidence="7 8" id="KW-0472">Membrane</keyword>
<keyword evidence="4 8" id="KW-0812">Transmembrane</keyword>
<evidence type="ECO:0000313" key="9">
    <source>
        <dbReference type="EnsemblProtists" id="EOD06418"/>
    </source>
</evidence>
<reference evidence="10" key="1">
    <citation type="journal article" date="2013" name="Nature">
        <title>Pan genome of the phytoplankton Emiliania underpins its global distribution.</title>
        <authorList>
            <person name="Read B.A."/>
            <person name="Kegel J."/>
            <person name="Klute M.J."/>
            <person name="Kuo A."/>
            <person name="Lefebvre S.C."/>
            <person name="Maumus F."/>
            <person name="Mayer C."/>
            <person name="Miller J."/>
            <person name="Monier A."/>
            <person name="Salamov A."/>
            <person name="Young J."/>
            <person name="Aguilar M."/>
            <person name="Claverie J.M."/>
            <person name="Frickenhaus S."/>
            <person name="Gonzalez K."/>
            <person name="Herman E.K."/>
            <person name="Lin Y.C."/>
            <person name="Napier J."/>
            <person name="Ogata H."/>
            <person name="Sarno A.F."/>
            <person name="Shmutz J."/>
            <person name="Schroeder D."/>
            <person name="de Vargas C."/>
            <person name="Verret F."/>
            <person name="von Dassow P."/>
            <person name="Valentin K."/>
            <person name="Van de Peer Y."/>
            <person name="Wheeler G."/>
            <person name="Dacks J.B."/>
            <person name="Delwiche C.F."/>
            <person name="Dyhrman S.T."/>
            <person name="Glockner G."/>
            <person name="John U."/>
            <person name="Richards T."/>
            <person name="Worden A.Z."/>
            <person name="Zhang X."/>
            <person name="Grigoriev I.V."/>
            <person name="Allen A.E."/>
            <person name="Bidle K."/>
            <person name="Borodovsky M."/>
            <person name="Bowler C."/>
            <person name="Brownlee C."/>
            <person name="Cock J.M."/>
            <person name="Elias M."/>
            <person name="Gladyshev V.N."/>
            <person name="Groth M."/>
            <person name="Guda C."/>
            <person name="Hadaegh A."/>
            <person name="Iglesias-Rodriguez M.D."/>
            <person name="Jenkins J."/>
            <person name="Jones B.M."/>
            <person name="Lawson T."/>
            <person name="Leese F."/>
            <person name="Lindquist E."/>
            <person name="Lobanov A."/>
            <person name="Lomsadze A."/>
            <person name="Malik S.B."/>
            <person name="Marsh M.E."/>
            <person name="Mackinder L."/>
            <person name="Mock T."/>
            <person name="Mueller-Roeber B."/>
            <person name="Pagarete A."/>
            <person name="Parker M."/>
            <person name="Probert I."/>
            <person name="Quesneville H."/>
            <person name="Raines C."/>
            <person name="Rensing S.A."/>
            <person name="Riano-Pachon D.M."/>
            <person name="Richier S."/>
            <person name="Rokitta S."/>
            <person name="Shiraiwa Y."/>
            <person name="Soanes D.M."/>
            <person name="van der Giezen M."/>
            <person name="Wahlund T.M."/>
            <person name="Williams B."/>
            <person name="Wilson W."/>
            <person name="Wolfe G."/>
            <person name="Wurch L.L."/>
        </authorList>
    </citation>
    <scope>NUCLEOTIDE SEQUENCE</scope>
</reference>
<dbReference type="HOGENOM" id="CLU_1484635_0_0_1"/>
<dbReference type="PANTHER" id="PTHR33281">
    <property type="entry name" value="UPF0187 PROTEIN YNEE"/>
    <property type="match status" value="1"/>
</dbReference>
<keyword evidence="5 8" id="KW-1133">Transmembrane helix</keyword>